<keyword evidence="4" id="KW-1185">Reference proteome</keyword>
<feature type="region of interest" description="Disordered" evidence="2">
    <location>
        <begin position="434"/>
        <end position="509"/>
    </location>
</feature>
<feature type="coiled-coil region" evidence="1">
    <location>
        <begin position="152"/>
        <end position="179"/>
    </location>
</feature>
<feature type="region of interest" description="Disordered" evidence="2">
    <location>
        <begin position="309"/>
        <end position="336"/>
    </location>
</feature>
<evidence type="ECO:0008006" key="5">
    <source>
        <dbReference type="Google" id="ProtNLM"/>
    </source>
</evidence>
<feature type="region of interest" description="Disordered" evidence="2">
    <location>
        <begin position="691"/>
        <end position="744"/>
    </location>
</feature>
<feature type="compositionally biased region" description="Low complexity" evidence="2">
    <location>
        <begin position="324"/>
        <end position="336"/>
    </location>
</feature>
<feature type="region of interest" description="Disordered" evidence="2">
    <location>
        <begin position="186"/>
        <end position="278"/>
    </location>
</feature>
<feature type="compositionally biased region" description="Polar residues" evidence="2">
    <location>
        <begin position="626"/>
        <end position="644"/>
    </location>
</feature>
<reference evidence="3" key="2">
    <citation type="submission" date="2021-04" db="EMBL/GenBank/DDBJ databases">
        <authorList>
            <person name="Podell S."/>
        </authorList>
    </citation>
    <scope>NUCLEOTIDE SEQUENCE</scope>
    <source>
        <strain evidence="3">Hildebrandi</strain>
    </source>
</reference>
<name>A0A9K3PQ20_9STRA</name>
<feature type="compositionally biased region" description="Polar residues" evidence="2">
    <location>
        <begin position="574"/>
        <end position="591"/>
    </location>
</feature>
<comment type="caution">
    <text evidence="3">The sequence shown here is derived from an EMBL/GenBank/DDBJ whole genome shotgun (WGS) entry which is preliminary data.</text>
</comment>
<dbReference type="Proteomes" id="UP000693970">
    <property type="component" value="Unassembled WGS sequence"/>
</dbReference>
<evidence type="ECO:0000313" key="3">
    <source>
        <dbReference type="EMBL" id="KAG7355840.1"/>
    </source>
</evidence>
<organism evidence="3 4">
    <name type="scientific">Nitzschia inconspicua</name>
    <dbReference type="NCBI Taxonomy" id="303405"/>
    <lineage>
        <taxon>Eukaryota</taxon>
        <taxon>Sar</taxon>
        <taxon>Stramenopiles</taxon>
        <taxon>Ochrophyta</taxon>
        <taxon>Bacillariophyta</taxon>
        <taxon>Bacillariophyceae</taxon>
        <taxon>Bacillariophycidae</taxon>
        <taxon>Bacillariales</taxon>
        <taxon>Bacillariaceae</taxon>
        <taxon>Nitzschia</taxon>
    </lineage>
</organism>
<gene>
    <name evidence="3" type="ORF">IV203_000526</name>
</gene>
<dbReference type="OrthoDB" id="49689at2759"/>
<feature type="compositionally biased region" description="Low complexity" evidence="2">
    <location>
        <begin position="445"/>
        <end position="455"/>
    </location>
</feature>
<feature type="compositionally biased region" description="Basic and acidic residues" evidence="2">
    <location>
        <begin position="186"/>
        <end position="196"/>
    </location>
</feature>
<proteinExistence type="predicted"/>
<feature type="compositionally biased region" description="Polar residues" evidence="2">
    <location>
        <begin position="708"/>
        <end position="721"/>
    </location>
</feature>
<feature type="compositionally biased region" description="Polar residues" evidence="2">
    <location>
        <begin position="197"/>
        <end position="206"/>
    </location>
</feature>
<feature type="compositionally biased region" description="Polar residues" evidence="2">
    <location>
        <begin position="1048"/>
        <end position="1073"/>
    </location>
</feature>
<evidence type="ECO:0000256" key="2">
    <source>
        <dbReference type="SAM" id="MobiDB-lite"/>
    </source>
</evidence>
<feature type="region of interest" description="Disordered" evidence="2">
    <location>
        <begin position="1"/>
        <end position="34"/>
    </location>
</feature>
<accession>A0A9K3PQ20</accession>
<sequence>MDDERGAIAAGENKNNDNDISRHHHHTPSKRRVNLGTPANYYFKYMNSQSSKTNHTGEMNAAVMMSNHEDDEDTGTISIPGLNLGGNGANTETSFLSMAAESCSGSEASDLLNKSTLSDTTELTASNFVLVTTSKQQLARSAHQQQHKTERELKAERALEILEREAVETNKEKDIKRGDLEDSKQWTNESIHDKENNGTVKRVSQTAKRDNAGIGEDANEQIPRRETISIRDSSPSLRSRISSSPASLKKFHQDLRNSRLKRQMQREEDAKRRLSTDSATSISLMHAQLEALTTDTNISRKRLPPSFVQASQLSRSMESSPVGSETASEAASNNESTSFIDMDDLNDLLGISHNTANQNRKSSITAHYDSVVEALESGTLNTNPTTDHVSKTDLGTAAAVVGVNAPASTIGTKSSSGSDDVNDSKIELDAEPKTMNQQQVELKKPSPSQQSPSASIYRRTPGSRRKLTPGRLSSGPRRVMNPVSSYSPAVNTRRAKRSDSNTDSKTSTPILDDYKLTDAFDRVDPVGNTKNTSMVSARFLDRLSCTKSVASTNSGKSDETASLEDIEELFGKNVTDTSPSIHMSPDESTISHFRDDKSSSPQALPPKNNETASIHDIRGVPGKNPSDCQTVVESEGSPQRDNVENVINQTNISHQRNSSIASEMNVQATSQLASIEQSKLSSSTSCEKVSEQGVEALTGKSSVVDRPSTLSPQITESPNINDSHEDSIPSPSDGTPTTPPIVGLSALSPSVNKLLSQSNQSNKGKALFIFENNVSNMDSSFSSLKDPMRLIPNSHIAPTPTKLAPTPRRVLNPNNPNSPARNTRSASRNGRSPSSHLESSHIDSTEGSKRQRDELTIPFQLFNEDVVSRSKKRRQSSFAPASASVRSEKRPQGIMSSRKKPFSSQRSVAFGSPKAAEYNIGSPSVSLTPMPRGRAKALFRLPSGEESHNKKGATDENLLNSETKADDHRAETMELQYGLNVLVDKITPEDMKTSPELSPIAKSKSDTGNYNVDVSVSSTSETAENDFSQEGKTVELEVGMDSLLAHAWNNSPSDSEAQTPSNFESTKQETSMELTDADTIASIHSRRSGKFTTEFVLPIGQRLDFSVASEEMTSNEDDSEMECDDGDTVALEDGMTLLINANEVANTEENAQNQNSEHKAPTTTVDSIIEERQTVVLEENITELFEAAGSADFPSERIPNFSRTPEAQQEVPGGETAELECNMTKLLAAAGLDLNEGQHEVGADDEVVSIENGSESYTSIGTINASEMTNEHSRRKSLASQSFVLRQPDQLAVSVDDVEDRSIVVNEKSVSFCDTTEFIVSSNTSFPGVEEPLDQALEALREDQIEIFSSKLFNELEIGANFQSVLSTDALSRFGNSGGTYHDLVVLERLRQFVELVCTEVEKNTDPEGMALDNLKSQIEEQPTLFAMLNKRFVDHQENGESPISMQIIIENGRKAIAFEWNDWLKTVLQSFEGPLGNIPNMLMEEYSLLYDALEDCRQNQVIVDLLCQQKTQYTRKKSLLRRKRSVEELEKEIRSIESKVTMLECDLETLDAEEIDSKVERARLSDLCQFATKFDDVRQCTEESQKTYLSLRGLHSWSLGSMGEVEMNISMMGTCSQTTSMLSYNWEEPDRIRAKVTTFSGATHTASQFRYHGPLSLYMDMHMRLLAQRVERQFIDDASAIAKHVRKCSWMIGRLDLAAREISVLQKRYKATLTRTHRDSFSLRMKFEGNSSSVEVEFPLDPMYPSFPVEVRLELISGSLDFEELRKILIKQSKPGFGSLSRACDIVDSFVKG</sequence>
<feature type="compositionally biased region" description="Basic residues" evidence="2">
    <location>
        <begin position="22"/>
        <end position="33"/>
    </location>
</feature>
<feature type="coiled-coil region" evidence="1">
    <location>
        <begin position="1520"/>
        <end position="1554"/>
    </location>
</feature>
<feature type="region of interest" description="Disordered" evidence="2">
    <location>
        <begin position="1047"/>
        <end position="1075"/>
    </location>
</feature>
<evidence type="ECO:0000313" key="4">
    <source>
        <dbReference type="Proteomes" id="UP000693970"/>
    </source>
</evidence>
<feature type="region of interest" description="Disordered" evidence="2">
    <location>
        <begin position="572"/>
        <end position="644"/>
    </location>
</feature>
<dbReference type="EMBL" id="JAGRRH010000015">
    <property type="protein sequence ID" value="KAG7355840.1"/>
    <property type="molecule type" value="Genomic_DNA"/>
</dbReference>
<feature type="compositionally biased region" description="Basic and acidic residues" evidence="2">
    <location>
        <begin position="838"/>
        <end position="855"/>
    </location>
</feature>
<feature type="compositionally biased region" description="Polar residues" evidence="2">
    <location>
        <begin position="309"/>
        <end position="323"/>
    </location>
</feature>
<feature type="region of interest" description="Disordered" evidence="2">
    <location>
        <begin position="792"/>
        <end position="907"/>
    </location>
</feature>
<feature type="compositionally biased region" description="Polar residues" evidence="2">
    <location>
        <begin position="812"/>
        <end position="837"/>
    </location>
</feature>
<feature type="compositionally biased region" description="Low complexity" evidence="2">
    <location>
        <begin position="230"/>
        <end position="248"/>
    </location>
</feature>
<evidence type="ECO:0000256" key="1">
    <source>
        <dbReference type="SAM" id="Coils"/>
    </source>
</evidence>
<protein>
    <recommendedName>
        <fullName evidence="5">Spc7 kinetochore protein domain-containing protein</fullName>
    </recommendedName>
</protein>
<keyword evidence="1" id="KW-0175">Coiled coil</keyword>
<feature type="compositionally biased region" description="Basic and acidic residues" evidence="2">
    <location>
        <begin position="264"/>
        <end position="275"/>
    </location>
</feature>
<reference evidence="3" key="1">
    <citation type="journal article" date="2021" name="Sci. Rep.">
        <title>Diploid genomic architecture of Nitzschia inconspicua, an elite biomass production diatom.</title>
        <authorList>
            <person name="Oliver A."/>
            <person name="Podell S."/>
            <person name="Pinowska A."/>
            <person name="Traller J.C."/>
            <person name="Smith S.R."/>
            <person name="McClure R."/>
            <person name="Beliaev A."/>
            <person name="Bohutskyi P."/>
            <person name="Hill E.A."/>
            <person name="Rabines A."/>
            <person name="Zheng H."/>
            <person name="Allen L.Z."/>
            <person name="Kuo A."/>
            <person name="Grigoriev I.V."/>
            <person name="Allen A.E."/>
            <person name="Hazlebeck D."/>
            <person name="Allen E.E."/>
        </authorList>
    </citation>
    <scope>NUCLEOTIDE SEQUENCE</scope>
    <source>
        <strain evidence="3">Hildebrandi</strain>
    </source>
</reference>